<sequence>MLAIVSNSGWKLILAVIALVCFFCLGIAYVINPDRFIRRSAVRKGGEMLRDWNQMGAQLVGLVVAGFAAYVLYVLLREAITRF</sequence>
<gene>
    <name evidence="2" type="ORF">GCM10011507_03750</name>
</gene>
<evidence type="ECO:0000313" key="3">
    <source>
        <dbReference type="Proteomes" id="UP000648801"/>
    </source>
</evidence>
<organism evidence="2 3">
    <name type="scientific">Edaphobacter acidisoli</name>
    <dbReference type="NCBI Taxonomy" id="2040573"/>
    <lineage>
        <taxon>Bacteria</taxon>
        <taxon>Pseudomonadati</taxon>
        <taxon>Acidobacteriota</taxon>
        <taxon>Terriglobia</taxon>
        <taxon>Terriglobales</taxon>
        <taxon>Acidobacteriaceae</taxon>
        <taxon>Edaphobacter</taxon>
    </lineage>
</organism>
<keyword evidence="3" id="KW-1185">Reference proteome</keyword>
<feature type="transmembrane region" description="Helical" evidence="1">
    <location>
        <begin position="55"/>
        <end position="76"/>
    </location>
</feature>
<comment type="caution">
    <text evidence="2">The sequence shown here is derived from an EMBL/GenBank/DDBJ whole genome shotgun (WGS) entry which is preliminary data.</text>
</comment>
<evidence type="ECO:0000256" key="1">
    <source>
        <dbReference type="SAM" id="Phobius"/>
    </source>
</evidence>
<keyword evidence="1" id="KW-1133">Transmembrane helix</keyword>
<keyword evidence="1" id="KW-0472">Membrane</keyword>
<keyword evidence="1" id="KW-0812">Transmembrane</keyword>
<dbReference type="AlphaFoldDB" id="A0A916RGP0"/>
<feature type="transmembrane region" description="Helical" evidence="1">
    <location>
        <begin position="12"/>
        <end position="31"/>
    </location>
</feature>
<proteinExistence type="predicted"/>
<dbReference type="Proteomes" id="UP000648801">
    <property type="component" value="Unassembled WGS sequence"/>
</dbReference>
<protein>
    <submittedName>
        <fullName evidence="2">Uncharacterized protein</fullName>
    </submittedName>
</protein>
<reference evidence="2" key="1">
    <citation type="journal article" date="2014" name="Int. J. Syst. Evol. Microbiol.">
        <title>Complete genome sequence of Corynebacterium casei LMG S-19264T (=DSM 44701T), isolated from a smear-ripened cheese.</title>
        <authorList>
            <consortium name="US DOE Joint Genome Institute (JGI-PGF)"/>
            <person name="Walter F."/>
            <person name="Albersmeier A."/>
            <person name="Kalinowski J."/>
            <person name="Ruckert C."/>
        </authorList>
    </citation>
    <scope>NUCLEOTIDE SEQUENCE</scope>
    <source>
        <strain evidence="2">CGMCC 1.15447</strain>
    </source>
</reference>
<dbReference type="EMBL" id="BMJB01000001">
    <property type="protein sequence ID" value="GGA55712.1"/>
    <property type="molecule type" value="Genomic_DNA"/>
</dbReference>
<reference evidence="2" key="2">
    <citation type="submission" date="2020-09" db="EMBL/GenBank/DDBJ databases">
        <authorList>
            <person name="Sun Q."/>
            <person name="Zhou Y."/>
        </authorList>
    </citation>
    <scope>NUCLEOTIDE SEQUENCE</scope>
    <source>
        <strain evidence="2">CGMCC 1.15447</strain>
    </source>
</reference>
<accession>A0A916RGP0</accession>
<name>A0A916RGP0_9BACT</name>
<evidence type="ECO:0000313" key="2">
    <source>
        <dbReference type="EMBL" id="GGA55712.1"/>
    </source>
</evidence>